<sequence length="227" mass="25766">MSDTNLIDQTKTTLRRTRLAYLGAIGLTYDFAAGRVEKRRDQVKALFDNAYDRGEDMEADARTLFKRAKDEVEELADDTVDELEQTVQDAKETVQELKEEIVLKVEKADKRAELSEKVEESDKYAPYLEKVSAYDKAADPIHIMKIVDHLGAALSSRDSMFVACSDETERKTVARNWLRKTLNVDGDLAALDEKVQSVCQTMKADRLKDRVVFYYLAAKAEGKLDTL</sequence>
<accession>A0ABQ5V101</accession>
<proteinExistence type="predicted"/>
<dbReference type="Gene3D" id="1.10.238.120">
    <property type="entry name" value="Jann4075-like"/>
    <property type="match status" value="1"/>
</dbReference>
<organism evidence="2 3">
    <name type="scientific">Algimonas porphyrae</name>
    <dbReference type="NCBI Taxonomy" id="1128113"/>
    <lineage>
        <taxon>Bacteria</taxon>
        <taxon>Pseudomonadati</taxon>
        <taxon>Pseudomonadota</taxon>
        <taxon>Alphaproteobacteria</taxon>
        <taxon>Maricaulales</taxon>
        <taxon>Robiginitomaculaceae</taxon>
        <taxon>Algimonas</taxon>
    </lineage>
</organism>
<dbReference type="InterPro" id="IPR023154">
    <property type="entry name" value="Jann4075-like_sf"/>
</dbReference>
<dbReference type="EMBL" id="BSNJ01000004">
    <property type="protein sequence ID" value="GLQ21103.1"/>
    <property type="molecule type" value="Genomic_DNA"/>
</dbReference>
<dbReference type="Proteomes" id="UP001161390">
    <property type="component" value="Unassembled WGS sequence"/>
</dbReference>
<dbReference type="SUPFAM" id="SSF158587">
    <property type="entry name" value="Jann4075-like"/>
    <property type="match status" value="1"/>
</dbReference>
<reference evidence="2" key="1">
    <citation type="journal article" date="2014" name="Int. J. Syst. Evol. Microbiol.">
        <title>Complete genome of a new Firmicutes species belonging to the dominant human colonic microbiota ('Ruminococcus bicirculans') reveals two chromosomes and a selective capacity to utilize plant glucans.</title>
        <authorList>
            <consortium name="NISC Comparative Sequencing Program"/>
            <person name="Wegmann U."/>
            <person name="Louis P."/>
            <person name="Goesmann A."/>
            <person name="Henrissat B."/>
            <person name="Duncan S.H."/>
            <person name="Flint H.J."/>
        </authorList>
    </citation>
    <scope>NUCLEOTIDE SEQUENCE</scope>
    <source>
        <strain evidence="2">NBRC 108216</strain>
    </source>
</reference>
<name>A0ABQ5V101_9PROT</name>
<feature type="coiled-coil region" evidence="1">
    <location>
        <begin position="58"/>
        <end position="107"/>
    </location>
</feature>
<evidence type="ECO:0000313" key="2">
    <source>
        <dbReference type="EMBL" id="GLQ21103.1"/>
    </source>
</evidence>
<dbReference type="InterPro" id="IPR021274">
    <property type="entry name" value="DUF2853"/>
</dbReference>
<dbReference type="Pfam" id="PF11015">
    <property type="entry name" value="DUF2853"/>
    <property type="match status" value="1"/>
</dbReference>
<evidence type="ECO:0000313" key="3">
    <source>
        <dbReference type="Proteomes" id="UP001161390"/>
    </source>
</evidence>
<reference evidence="2" key="2">
    <citation type="submission" date="2023-01" db="EMBL/GenBank/DDBJ databases">
        <title>Draft genome sequence of Algimonas porphyrae strain NBRC 108216.</title>
        <authorList>
            <person name="Sun Q."/>
            <person name="Mori K."/>
        </authorList>
    </citation>
    <scope>NUCLEOTIDE SEQUENCE</scope>
    <source>
        <strain evidence="2">NBRC 108216</strain>
    </source>
</reference>
<keyword evidence="1" id="KW-0175">Coiled coil</keyword>
<evidence type="ECO:0000256" key="1">
    <source>
        <dbReference type="SAM" id="Coils"/>
    </source>
</evidence>
<evidence type="ECO:0008006" key="4">
    <source>
        <dbReference type="Google" id="ProtNLM"/>
    </source>
</evidence>
<protein>
    <recommendedName>
        <fullName evidence="4">DUF3164 family protein</fullName>
    </recommendedName>
</protein>
<dbReference type="RefSeq" id="WP_284372312.1">
    <property type="nucleotide sequence ID" value="NZ_BSNJ01000004.1"/>
</dbReference>
<gene>
    <name evidence="2" type="ORF">GCM10007854_20580</name>
</gene>
<comment type="caution">
    <text evidence="2">The sequence shown here is derived from an EMBL/GenBank/DDBJ whole genome shotgun (WGS) entry which is preliminary data.</text>
</comment>
<keyword evidence="3" id="KW-1185">Reference proteome</keyword>